<dbReference type="InterPro" id="IPR037143">
    <property type="entry name" value="4-PPantetheinyl_Trfase_dom_sf"/>
</dbReference>
<organism evidence="4 5">
    <name type="scientific">Vescimonas coprocola</name>
    <dbReference type="NCBI Taxonomy" id="2714355"/>
    <lineage>
        <taxon>Bacteria</taxon>
        <taxon>Bacillati</taxon>
        <taxon>Bacillota</taxon>
        <taxon>Clostridia</taxon>
        <taxon>Eubacteriales</taxon>
        <taxon>Oscillospiraceae</taxon>
        <taxon>Vescimonas</taxon>
    </lineage>
</organism>
<dbReference type="PANTHER" id="PTHR12215:SF10">
    <property type="entry name" value="L-AMINOADIPATE-SEMIALDEHYDE DEHYDROGENASE-PHOSPHOPANTETHEINYL TRANSFERASE"/>
    <property type="match status" value="1"/>
</dbReference>
<dbReference type="PANTHER" id="PTHR12215">
    <property type="entry name" value="PHOSPHOPANTETHEINE TRANSFERASE"/>
    <property type="match status" value="1"/>
</dbReference>
<dbReference type="AlphaFoldDB" id="A0A810Q3N2"/>
<accession>A0A810Q3N2</accession>
<proteinExistence type="inferred from homology"/>
<dbReference type="RefSeq" id="WP_213541688.1">
    <property type="nucleotide sequence ID" value="NZ_AP023418.1"/>
</dbReference>
<dbReference type="EMBL" id="AP023418">
    <property type="protein sequence ID" value="BCK80832.1"/>
    <property type="molecule type" value="Genomic_DNA"/>
</dbReference>
<reference evidence="4" key="1">
    <citation type="submission" date="2020-09" db="EMBL/GenBank/DDBJ databases">
        <title>New species isolated from human feces.</title>
        <authorList>
            <person name="Kitahara M."/>
            <person name="Shigeno Y."/>
            <person name="Shime M."/>
            <person name="Matsumoto Y."/>
            <person name="Nakamura S."/>
            <person name="Motooka D."/>
            <person name="Fukuoka S."/>
            <person name="Nishikawa H."/>
            <person name="Benno Y."/>
        </authorList>
    </citation>
    <scope>NUCLEOTIDE SEQUENCE</scope>
    <source>
        <strain evidence="4">MM50</strain>
    </source>
</reference>
<evidence type="ECO:0000259" key="3">
    <source>
        <dbReference type="Pfam" id="PF01648"/>
    </source>
</evidence>
<comment type="similarity">
    <text evidence="1">Belongs to the P-Pant transferase superfamily. Gsp/Sfp/HetI/AcpT family.</text>
</comment>
<dbReference type="Gene3D" id="3.90.470.20">
    <property type="entry name" value="4'-phosphopantetheinyl transferase domain"/>
    <property type="match status" value="1"/>
</dbReference>
<evidence type="ECO:0000256" key="1">
    <source>
        <dbReference type="ARBA" id="ARBA00010990"/>
    </source>
</evidence>
<evidence type="ECO:0000256" key="2">
    <source>
        <dbReference type="ARBA" id="ARBA00022679"/>
    </source>
</evidence>
<dbReference type="GO" id="GO:0008897">
    <property type="term" value="F:holo-[acyl-carrier-protein] synthase activity"/>
    <property type="evidence" value="ECO:0007669"/>
    <property type="project" value="InterPro"/>
</dbReference>
<keyword evidence="5" id="KW-1185">Reference proteome</keyword>
<sequence>MVRYIQITQVPPERLALWRSWLSPQRRKRAERMPDDRETVCGEGLARELLAAALHCPPEEAPLRYDAQGKPMTDGLYLSISHSRELAACAVADRPVGLDVELVRPAPRRVWEHLSPEERIYAADDAAFFRLWTAKEALLKCRGGQFGQLREPAPFLTPEGFALPGYAFSPVQLPEGWTGTLCLAEKRT</sequence>
<evidence type="ECO:0000313" key="4">
    <source>
        <dbReference type="EMBL" id="BCK80832.1"/>
    </source>
</evidence>
<dbReference type="Proteomes" id="UP000681035">
    <property type="component" value="Chromosome"/>
</dbReference>
<dbReference type="Pfam" id="PF01648">
    <property type="entry name" value="ACPS"/>
    <property type="match status" value="1"/>
</dbReference>
<dbReference type="GO" id="GO:0019878">
    <property type="term" value="P:lysine biosynthetic process via aminoadipic acid"/>
    <property type="evidence" value="ECO:0007669"/>
    <property type="project" value="TreeGrafter"/>
</dbReference>
<dbReference type="KEGG" id="vcop:MM50RIKEN_05950"/>
<evidence type="ECO:0000313" key="5">
    <source>
        <dbReference type="Proteomes" id="UP000681035"/>
    </source>
</evidence>
<dbReference type="InterPro" id="IPR050559">
    <property type="entry name" value="P-Pant_transferase_sf"/>
</dbReference>
<dbReference type="SUPFAM" id="SSF56214">
    <property type="entry name" value="4'-phosphopantetheinyl transferase"/>
    <property type="match status" value="2"/>
</dbReference>
<dbReference type="GO" id="GO:0005829">
    <property type="term" value="C:cytosol"/>
    <property type="evidence" value="ECO:0007669"/>
    <property type="project" value="TreeGrafter"/>
</dbReference>
<feature type="domain" description="4'-phosphopantetheinyl transferase" evidence="3">
    <location>
        <begin position="95"/>
        <end position="151"/>
    </location>
</feature>
<protein>
    <recommendedName>
        <fullName evidence="3">4'-phosphopantetheinyl transferase domain-containing protein</fullName>
    </recommendedName>
</protein>
<gene>
    <name evidence="4" type="ORF">MM50RIKEN_05950</name>
</gene>
<dbReference type="GO" id="GO:0000287">
    <property type="term" value="F:magnesium ion binding"/>
    <property type="evidence" value="ECO:0007669"/>
    <property type="project" value="InterPro"/>
</dbReference>
<dbReference type="InterPro" id="IPR008278">
    <property type="entry name" value="4-PPantetheinyl_Trfase_dom"/>
</dbReference>
<name>A0A810Q3N2_9FIRM</name>
<keyword evidence="2" id="KW-0808">Transferase</keyword>